<feature type="domain" description="HTH tetR-type" evidence="3">
    <location>
        <begin position="2"/>
        <end position="62"/>
    </location>
</feature>
<dbReference type="RefSeq" id="WP_125028699.1">
    <property type="nucleotide sequence ID" value="NZ_JAPXVP010000001.1"/>
</dbReference>
<dbReference type="PRINTS" id="PR00455">
    <property type="entry name" value="HTHTETR"/>
</dbReference>
<dbReference type="OrthoDB" id="881297at2"/>
<dbReference type="PANTHER" id="PTHR30328">
    <property type="entry name" value="TRANSCRIPTIONAL REPRESSOR"/>
    <property type="match status" value="1"/>
</dbReference>
<evidence type="ECO:0000313" key="5">
    <source>
        <dbReference type="Proteomes" id="UP000285794"/>
    </source>
</evidence>
<dbReference type="SUPFAM" id="SSF46689">
    <property type="entry name" value="Homeodomain-like"/>
    <property type="match status" value="1"/>
</dbReference>
<keyword evidence="1 2" id="KW-0238">DNA-binding</keyword>
<name>A0A425Y7K7_9BACT</name>
<evidence type="ECO:0000313" key="4">
    <source>
        <dbReference type="EMBL" id="RRG24448.1"/>
    </source>
</evidence>
<proteinExistence type="predicted"/>
<gene>
    <name evidence="4" type="ORF">DWB61_00050</name>
</gene>
<dbReference type="Gene3D" id="1.10.357.10">
    <property type="entry name" value="Tetracycline Repressor, domain 2"/>
    <property type="match status" value="1"/>
</dbReference>
<dbReference type="Pfam" id="PF00440">
    <property type="entry name" value="TetR_N"/>
    <property type="match status" value="1"/>
</dbReference>
<accession>A0A425Y7K7</accession>
<dbReference type="PANTHER" id="PTHR30328:SF54">
    <property type="entry name" value="HTH-TYPE TRANSCRIPTIONAL REPRESSOR SCO4008"/>
    <property type="match status" value="1"/>
</dbReference>
<evidence type="ECO:0000256" key="1">
    <source>
        <dbReference type="ARBA" id="ARBA00023125"/>
    </source>
</evidence>
<dbReference type="InterPro" id="IPR009057">
    <property type="entry name" value="Homeodomain-like_sf"/>
</dbReference>
<reference evidence="4 5" key="1">
    <citation type="submission" date="2018-07" db="EMBL/GenBank/DDBJ databases">
        <title>Draft genome sequence of Ancylomarina sp. M1P.</title>
        <authorList>
            <person name="Yadav S."/>
            <person name="Villanueva L."/>
            <person name="Damste J.S.S."/>
        </authorList>
    </citation>
    <scope>NUCLEOTIDE SEQUENCE [LARGE SCALE GENOMIC DNA]</scope>
    <source>
        <strain evidence="4 5">M1P</strain>
    </source>
</reference>
<protein>
    <submittedName>
        <fullName evidence="4">TetR/AcrR family transcriptional regulator</fullName>
    </submittedName>
</protein>
<dbReference type="EMBL" id="QQWG01000001">
    <property type="protein sequence ID" value="RRG24448.1"/>
    <property type="molecule type" value="Genomic_DNA"/>
</dbReference>
<dbReference type="GO" id="GO:0003677">
    <property type="term" value="F:DNA binding"/>
    <property type="evidence" value="ECO:0007669"/>
    <property type="project" value="UniProtKB-UniRule"/>
</dbReference>
<dbReference type="InterPro" id="IPR050109">
    <property type="entry name" value="HTH-type_TetR-like_transc_reg"/>
</dbReference>
<comment type="caution">
    <text evidence="4">The sequence shown here is derived from an EMBL/GenBank/DDBJ whole genome shotgun (WGS) entry which is preliminary data.</text>
</comment>
<organism evidence="4 5">
    <name type="scientific">Ancylomarina euxinus</name>
    <dbReference type="NCBI Taxonomy" id="2283627"/>
    <lineage>
        <taxon>Bacteria</taxon>
        <taxon>Pseudomonadati</taxon>
        <taxon>Bacteroidota</taxon>
        <taxon>Bacteroidia</taxon>
        <taxon>Marinilabiliales</taxon>
        <taxon>Marinifilaceae</taxon>
        <taxon>Ancylomarina</taxon>
    </lineage>
</organism>
<sequence length="202" mass="24109">MESLKQKILVSAHALFFQCGTRSISMDDISRNLSISKKTLYQYFKNKNELIEHVLEWDLNNPRFDFQSQQHKDLNAIDCYWKFHQFVLDILKNPHHSFEYDLNKYHPELAKVFKAKKIDLFKADLLINLNQGIEEGLYRDDFNIDIISNLLIRFYLNHWNKELESYCGDDKFSGIFHRELTLYHLHGICSIKGIEYLKKISE</sequence>
<evidence type="ECO:0000259" key="3">
    <source>
        <dbReference type="PROSITE" id="PS50977"/>
    </source>
</evidence>
<feature type="DNA-binding region" description="H-T-H motif" evidence="2">
    <location>
        <begin position="25"/>
        <end position="44"/>
    </location>
</feature>
<dbReference type="PROSITE" id="PS50977">
    <property type="entry name" value="HTH_TETR_2"/>
    <property type="match status" value="1"/>
</dbReference>
<keyword evidence="5" id="KW-1185">Reference proteome</keyword>
<dbReference type="AlphaFoldDB" id="A0A425Y7K7"/>
<dbReference type="Proteomes" id="UP000285794">
    <property type="component" value="Unassembled WGS sequence"/>
</dbReference>
<dbReference type="InterPro" id="IPR001647">
    <property type="entry name" value="HTH_TetR"/>
</dbReference>
<evidence type="ECO:0000256" key="2">
    <source>
        <dbReference type="PROSITE-ProRule" id="PRU00335"/>
    </source>
</evidence>